<dbReference type="GO" id="GO:0003735">
    <property type="term" value="F:structural constituent of ribosome"/>
    <property type="evidence" value="ECO:0007669"/>
    <property type="project" value="InterPro"/>
</dbReference>
<dbReference type="GO" id="GO:0022627">
    <property type="term" value="C:cytosolic small ribosomal subunit"/>
    <property type="evidence" value="ECO:0007669"/>
    <property type="project" value="TreeGrafter"/>
</dbReference>
<gene>
    <name evidence="4 7" type="primary">rpsO</name>
    <name evidence="7" type="ORF">KK078_28885</name>
</gene>
<organism evidence="7 8">
    <name type="scientific">Dawidia soli</name>
    <dbReference type="NCBI Taxonomy" id="2782352"/>
    <lineage>
        <taxon>Bacteria</taxon>
        <taxon>Pseudomonadati</taxon>
        <taxon>Bacteroidota</taxon>
        <taxon>Cytophagia</taxon>
        <taxon>Cytophagales</taxon>
        <taxon>Chryseotaleaceae</taxon>
        <taxon>Dawidia</taxon>
    </lineage>
</organism>
<dbReference type="AlphaFoldDB" id="A0AAP2DGX1"/>
<comment type="function">
    <text evidence="4">Forms an intersubunit bridge (bridge B4) with the 23S rRNA of the 50S subunit in the ribosome.</text>
</comment>
<sequence length="91" mass="10629">MYLTTAIKQDLFAKHGFAKKKQDTGSPESQIALFTHRINHLTEHLKENKKDFATQQGLMKLVGKRKKLLNYLQNTDIERYRSIIAELSLRK</sequence>
<accession>A0AAP2DGX1</accession>
<dbReference type="SUPFAM" id="SSF47060">
    <property type="entry name" value="S15/NS1 RNA-binding domain"/>
    <property type="match status" value="1"/>
</dbReference>
<dbReference type="CDD" id="cd00353">
    <property type="entry name" value="Ribosomal_S15p_S13e"/>
    <property type="match status" value="1"/>
</dbReference>
<proteinExistence type="inferred from homology"/>
<dbReference type="Proteomes" id="UP001319180">
    <property type="component" value="Unassembled WGS sequence"/>
</dbReference>
<dbReference type="FunFam" id="1.10.287.10:FF:000002">
    <property type="entry name" value="30S ribosomal protein S15"/>
    <property type="match status" value="1"/>
</dbReference>
<comment type="caution">
    <text evidence="7">The sequence shown here is derived from an EMBL/GenBank/DDBJ whole genome shotgun (WGS) entry which is preliminary data.</text>
</comment>
<reference evidence="7 8" key="1">
    <citation type="submission" date="2021-05" db="EMBL/GenBank/DDBJ databases">
        <title>A Polyphasic approach of four new species of the genus Ohtaekwangia: Ohtaekwangia histidinii sp. nov., Ohtaekwangia cretensis sp. nov., Ohtaekwangia indiensis sp. nov., Ohtaekwangia reichenbachii sp. nov. from diverse environment.</title>
        <authorList>
            <person name="Octaviana S."/>
        </authorList>
    </citation>
    <scope>NUCLEOTIDE SEQUENCE [LARGE SCALE GENOMIC DNA]</scope>
    <source>
        <strain evidence="7 8">PWU37</strain>
    </source>
</reference>
<dbReference type="HAMAP" id="MF_01343_B">
    <property type="entry name" value="Ribosomal_uS15_B"/>
    <property type="match status" value="1"/>
</dbReference>
<evidence type="ECO:0000256" key="2">
    <source>
        <dbReference type="ARBA" id="ARBA00023274"/>
    </source>
</evidence>
<dbReference type="Gene3D" id="6.10.250.3130">
    <property type="match status" value="1"/>
</dbReference>
<evidence type="ECO:0000256" key="4">
    <source>
        <dbReference type="HAMAP-Rule" id="MF_01343"/>
    </source>
</evidence>
<dbReference type="InterPro" id="IPR000589">
    <property type="entry name" value="Ribosomal_uS15"/>
</dbReference>
<evidence type="ECO:0000256" key="1">
    <source>
        <dbReference type="ARBA" id="ARBA00022980"/>
    </source>
</evidence>
<dbReference type="PROSITE" id="PS00362">
    <property type="entry name" value="RIBOSOMAL_S15"/>
    <property type="match status" value="1"/>
</dbReference>
<dbReference type="EMBL" id="JAHESC010000074">
    <property type="protein sequence ID" value="MBT1690615.1"/>
    <property type="molecule type" value="Genomic_DNA"/>
</dbReference>
<evidence type="ECO:0000256" key="6">
    <source>
        <dbReference type="RuleBase" id="RU004524"/>
    </source>
</evidence>
<evidence type="ECO:0000313" key="7">
    <source>
        <dbReference type="EMBL" id="MBT1690615.1"/>
    </source>
</evidence>
<dbReference type="RefSeq" id="WP_254094207.1">
    <property type="nucleotide sequence ID" value="NZ_JAHESC010000074.1"/>
</dbReference>
<dbReference type="NCBIfam" id="TIGR00952">
    <property type="entry name" value="S15_bact"/>
    <property type="match status" value="1"/>
</dbReference>
<evidence type="ECO:0000313" key="8">
    <source>
        <dbReference type="Proteomes" id="UP001319180"/>
    </source>
</evidence>
<keyword evidence="1 4" id="KW-0689">Ribosomal protein</keyword>
<dbReference type="InterPro" id="IPR009068">
    <property type="entry name" value="uS15_NS1_RNA-bd_sf"/>
</dbReference>
<comment type="similarity">
    <text evidence="4 5">Belongs to the universal ribosomal protein uS15 family.</text>
</comment>
<keyword evidence="4 6" id="KW-0694">RNA-binding</keyword>
<keyword evidence="2 4" id="KW-0687">Ribonucleoprotein</keyword>
<comment type="subunit">
    <text evidence="3 4">Part of the 30S ribosomal subunit. Forms a bridge to the 50S subunit in the 70S ribosome, contacting the 23S rRNA.</text>
</comment>
<evidence type="ECO:0000256" key="5">
    <source>
        <dbReference type="RuleBase" id="RU003919"/>
    </source>
</evidence>
<dbReference type="InterPro" id="IPR005290">
    <property type="entry name" value="Ribosomal_uS15_bac-type"/>
</dbReference>
<keyword evidence="4 6" id="KW-0699">rRNA-binding</keyword>
<keyword evidence="8" id="KW-1185">Reference proteome</keyword>
<dbReference type="PANTHER" id="PTHR23321:SF26">
    <property type="entry name" value="SMALL RIBOSOMAL SUBUNIT PROTEIN US15M"/>
    <property type="match status" value="1"/>
</dbReference>
<dbReference type="SMART" id="SM01387">
    <property type="entry name" value="Ribosomal_S15"/>
    <property type="match status" value="1"/>
</dbReference>
<dbReference type="Gene3D" id="1.10.287.10">
    <property type="entry name" value="S15/NS1, RNA-binding"/>
    <property type="match status" value="1"/>
</dbReference>
<protein>
    <recommendedName>
        <fullName evidence="4">Small ribosomal subunit protein uS15</fullName>
    </recommendedName>
</protein>
<comment type="function">
    <text evidence="4 6">One of the primary rRNA binding proteins, it binds directly to 16S rRNA where it helps nucleate assembly of the platform of the 30S subunit by binding and bridging several RNA helices of the 16S rRNA.</text>
</comment>
<dbReference type="GO" id="GO:0006412">
    <property type="term" value="P:translation"/>
    <property type="evidence" value="ECO:0007669"/>
    <property type="project" value="UniProtKB-UniRule"/>
</dbReference>
<name>A0AAP2DGX1_9BACT</name>
<evidence type="ECO:0000256" key="3">
    <source>
        <dbReference type="ARBA" id="ARBA00064542"/>
    </source>
</evidence>
<dbReference type="PANTHER" id="PTHR23321">
    <property type="entry name" value="RIBOSOMAL PROTEIN S15, BACTERIAL AND ORGANELLAR"/>
    <property type="match status" value="1"/>
</dbReference>
<dbReference type="GO" id="GO:0019843">
    <property type="term" value="F:rRNA binding"/>
    <property type="evidence" value="ECO:0007669"/>
    <property type="project" value="UniProtKB-UniRule"/>
</dbReference>
<dbReference type="Pfam" id="PF00312">
    <property type="entry name" value="Ribosomal_S15"/>
    <property type="match status" value="1"/>
</dbReference>